<proteinExistence type="predicted"/>
<evidence type="ECO:0000256" key="2">
    <source>
        <dbReference type="ARBA" id="ARBA00022692"/>
    </source>
</evidence>
<keyword evidence="3 5" id="KW-1133">Transmembrane helix</keyword>
<dbReference type="OrthoDB" id="9799585at2"/>
<dbReference type="Pfam" id="PF02674">
    <property type="entry name" value="Colicin_V"/>
    <property type="match status" value="1"/>
</dbReference>
<evidence type="ECO:0000256" key="3">
    <source>
        <dbReference type="ARBA" id="ARBA00022989"/>
    </source>
</evidence>
<keyword evidence="2 5" id="KW-0812">Transmembrane</keyword>
<evidence type="ECO:0000313" key="6">
    <source>
        <dbReference type="EMBL" id="AWI24940.1"/>
    </source>
</evidence>
<evidence type="ECO:0000256" key="5">
    <source>
        <dbReference type="SAM" id="Phobius"/>
    </source>
</evidence>
<evidence type="ECO:0000256" key="1">
    <source>
        <dbReference type="ARBA" id="ARBA00004141"/>
    </source>
</evidence>
<dbReference type="AlphaFoldDB" id="A0A2S1SEW6"/>
<evidence type="ECO:0000256" key="4">
    <source>
        <dbReference type="ARBA" id="ARBA00023136"/>
    </source>
</evidence>
<organism evidence="6 7">
    <name type="scientific">Flavobacterium pallidum</name>
    <dbReference type="NCBI Taxonomy" id="2172098"/>
    <lineage>
        <taxon>Bacteria</taxon>
        <taxon>Pseudomonadati</taxon>
        <taxon>Bacteroidota</taxon>
        <taxon>Flavobacteriia</taxon>
        <taxon>Flavobacteriales</taxon>
        <taxon>Flavobacteriaceae</taxon>
        <taxon>Flavobacterium</taxon>
    </lineage>
</organism>
<sequence>MHKTTYLAALIGDMVLLDLVFAGILIFGILSGLWDGFFVELASLISLFAGIFLAFKCSFILKDALLGHVSWDPQTVQAVAFLLTFTIVVVGIAVLGKVLTAFANFTALGLFNKIGGGVLGFVKTLLILGVVLVIFEKFNTGERFVEKATLEKAVLYPKILKTATWIYPSLESWVSEVVEAV</sequence>
<dbReference type="Proteomes" id="UP000244937">
    <property type="component" value="Chromosome"/>
</dbReference>
<name>A0A2S1SEW6_9FLAO</name>
<accession>A0A2S1SEW6</accession>
<feature type="transmembrane region" description="Helical" evidence="5">
    <location>
        <begin position="7"/>
        <end position="30"/>
    </location>
</feature>
<dbReference type="RefSeq" id="WP_108902736.1">
    <property type="nucleotide sequence ID" value="NZ_CP029187.1"/>
</dbReference>
<keyword evidence="7" id="KW-1185">Reference proteome</keyword>
<keyword evidence="4 5" id="KW-0472">Membrane</keyword>
<feature type="transmembrane region" description="Helical" evidence="5">
    <location>
        <begin position="36"/>
        <end position="55"/>
    </location>
</feature>
<dbReference type="InterPro" id="IPR003825">
    <property type="entry name" value="Colicin-V_CvpA"/>
</dbReference>
<dbReference type="PANTHER" id="PTHR37306:SF1">
    <property type="entry name" value="COLICIN V PRODUCTION PROTEIN"/>
    <property type="match status" value="1"/>
</dbReference>
<dbReference type="GO" id="GO:0009403">
    <property type="term" value="P:toxin biosynthetic process"/>
    <property type="evidence" value="ECO:0007669"/>
    <property type="project" value="InterPro"/>
</dbReference>
<dbReference type="KEGG" id="fpal:HYN49_02985"/>
<feature type="transmembrane region" description="Helical" evidence="5">
    <location>
        <begin position="114"/>
        <end position="135"/>
    </location>
</feature>
<gene>
    <name evidence="6" type="ORF">HYN49_02985</name>
</gene>
<dbReference type="GO" id="GO:0016020">
    <property type="term" value="C:membrane"/>
    <property type="evidence" value="ECO:0007669"/>
    <property type="project" value="UniProtKB-SubCell"/>
</dbReference>
<feature type="transmembrane region" description="Helical" evidence="5">
    <location>
        <begin position="76"/>
        <end position="102"/>
    </location>
</feature>
<dbReference type="EMBL" id="CP029187">
    <property type="protein sequence ID" value="AWI24940.1"/>
    <property type="molecule type" value="Genomic_DNA"/>
</dbReference>
<reference evidence="6 7" key="1">
    <citation type="submission" date="2018-05" db="EMBL/GenBank/DDBJ databases">
        <title>Genome sequencing of Flavobacterium sp. HYN0049.</title>
        <authorList>
            <person name="Yi H."/>
            <person name="Baek C."/>
        </authorList>
    </citation>
    <scope>NUCLEOTIDE SEQUENCE [LARGE SCALE GENOMIC DNA]</scope>
    <source>
        <strain evidence="6 7">HYN0049</strain>
    </source>
</reference>
<dbReference type="PANTHER" id="PTHR37306">
    <property type="entry name" value="COLICIN V PRODUCTION PROTEIN"/>
    <property type="match status" value="1"/>
</dbReference>
<evidence type="ECO:0000313" key="7">
    <source>
        <dbReference type="Proteomes" id="UP000244937"/>
    </source>
</evidence>
<protein>
    <submittedName>
        <fullName evidence="6">Colicin V production protein</fullName>
    </submittedName>
</protein>
<comment type="subcellular location">
    <subcellularLocation>
        <location evidence="1">Membrane</location>
        <topology evidence="1">Multi-pass membrane protein</topology>
    </subcellularLocation>
</comment>